<evidence type="ECO:0000259" key="1">
    <source>
        <dbReference type="Pfam" id="PF00535"/>
    </source>
</evidence>
<accession>A0A8E0M3X9</accession>
<dbReference type="Gene3D" id="3.90.550.10">
    <property type="entry name" value="Spore Coat Polysaccharide Biosynthesis Protein SpsA, Chain A"/>
    <property type="match status" value="1"/>
</dbReference>
<reference evidence="2 3" key="1">
    <citation type="journal article" date="2013" name="PLoS ONE">
        <title>Lactobacillus paracasei comparative genomics: towards species pan-genome definition and exploitation of diversity.</title>
        <authorList>
            <person name="Smokvina T."/>
            <person name="Wels M."/>
            <person name="Polka J."/>
            <person name="Chervaux C."/>
            <person name="Brisse S."/>
            <person name="Boekhorst J."/>
            <person name="van Hylckama Vlieg J.E."/>
            <person name="Siezen R.J."/>
        </authorList>
    </citation>
    <scope>NUCLEOTIDE SEQUENCE [LARGE SCALE GENOMIC DNA]</scope>
    <source>
        <strain evidence="2 3">Lpp122</strain>
    </source>
</reference>
<proteinExistence type="predicted"/>
<gene>
    <name evidence="2" type="ORF">Lpp122_0692</name>
</gene>
<dbReference type="InterPro" id="IPR029044">
    <property type="entry name" value="Nucleotide-diphossugar_trans"/>
</dbReference>
<organism evidence="2 3">
    <name type="scientific">Lacticaseibacillus paracasei subsp. paracasei Lpp122</name>
    <dbReference type="NCBI Taxonomy" id="1256218"/>
    <lineage>
        <taxon>Bacteria</taxon>
        <taxon>Bacillati</taxon>
        <taxon>Bacillota</taxon>
        <taxon>Bacilli</taxon>
        <taxon>Lactobacillales</taxon>
        <taxon>Lactobacillaceae</taxon>
        <taxon>Lacticaseibacillus</taxon>
    </lineage>
</organism>
<dbReference type="Proteomes" id="UP000014281">
    <property type="component" value="Unassembled WGS sequence"/>
</dbReference>
<dbReference type="EMBL" id="ANKW01000006">
    <property type="protein sequence ID" value="EPC20897.1"/>
    <property type="molecule type" value="Genomic_DNA"/>
</dbReference>
<dbReference type="PANTHER" id="PTHR22916">
    <property type="entry name" value="GLYCOSYLTRANSFERASE"/>
    <property type="match status" value="1"/>
</dbReference>
<dbReference type="AlphaFoldDB" id="A0A8E0M3X9"/>
<dbReference type="CDD" id="cd00761">
    <property type="entry name" value="Glyco_tranf_GTA_type"/>
    <property type="match status" value="1"/>
</dbReference>
<dbReference type="GO" id="GO:0016740">
    <property type="term" value="F:transferase activity"/>
    <property type="evidence" value="ECO:0007669"/>
    <property type="project" value="UniProtKB-KW"/>
</dbReference>
<protein>
    <submittedName>
        <fullName evidence="2">Glycosyltransferase</fullName>
    </submittedName>
</protein>
<sequence>MTIIIKTSFKEAITSNLDLTVVVPTYNLGHYLPETLKSIQQQTIDFELWLIDDASTDGTAQTVADFVKGIPNFHATGFNDHRGIGAARNFGIDHATGQAVAFVDGDDLIAPTFAETLSHGFTSGVVVTAVGYDWWHRSRGGPNRFQLLSQREMFDQVSRHGSEVGGYIWNKAFSRDALTAGNIRYDEQLRIAEDYYFTADFVAHTPGKYAYNPTILYTKVNRPNSTMHNFSWADRRQEDQIFERINHMRQLIK</sequence>
<dbReference type="InterPro" id="IPR001173">
    <property type="entry name" value="Glyco_trans_2-like"/>
</dbReference>
<evidence type="ECO:0000313" key="2">
    <source>
        <dbReference type="EMBL" id="EPC20897.1"/>
    </source>
</evidence>
<dbReference type="Pfam" id="PF00535">
    <property type="entry name" value="Glycos_transf_2"/>
    <property type="match status" value="1"/>
</dbReference>
<keyword evidence="2" id="KW-0808">Transferase</keyword>
<evidence type="ECO:0000313" key="3">
    <source>
        <dbReference type="Proteomes" id="UP000014281"/>
    </source>
</evidence>
<feature type="domain" description="Glycosyltransferase 2-like" evidence="1">
    <location>
        <begin position="20"/>
        <end position="125"/>
    </location>
</feature>
<name>A0A8E0M3X9_LACPA</name>
<comment type="caution">
    <text evidence="2">The sequence shown here is derived from an EMBL/GenBank/DDBJ whole genome shotgun (WGS) entry which is preliminary data.</text>
</comment>
<dbReference type="SUPFAM" id="SSF53448">
    <property type="entry name" value="Nucleotide-diphospho-sugar transferases"/>
    <property type="match status" value="1"/>
</dbReference>